<proteinExistence type="predicted"/>
<dbReference type="Proteomes" id="UP000193083">
    <property type="component" value="Unassembled WGS sequence"/>
</dbReference>
<sequence>MTSSELFDIIVIGGGHNGLVASAVLAKSGRRVLLLEADTEVGGPARTEEFFPGYRASTAHVLNRLHPEVVKAIDLPRHSLTFARTDLAPTVLISCDRDPIILSGGWGEAIDGDVTASETQAWLAMRAQLFRYAAILKPFLTKLPPSLGSMALTEALSFGGIALALKRLGREDMRDFLRMMLMNVHDVADEHLSDDRLKGFVGFEAVLGSHLGPRSPTSLLGLYYRLTGEVAGAAGGQVILQGGMGAVVAAMRNAAEAGGVTIRTGAPVSRILVEKGRATGIRLESGEEVRADIVVSAINPRTTLVDLVGPAELDTGLVRKALAIRMRGNVAKLYLALSGVPTFRAPREALAGRLVIAPSSEAVERAFNPAKYGEFSPEPVMEIVLPNLADPSLAPAGGCVLSANVQFAPYALKGGWEIGKPAFLAAIMAVLERYAPGIGSLVKHAELLTPSDIEARYRMPGGHWHHGELQVDQMLVNRPFFGVERYASPVEGLWLASAGSHPGGGISGVPGMNAARAALKGRE</sequence>
<keyword evidence="6" id="KW-1185">Reference proteome</keyword>
<name>A0A1X7PTC8_9HYPH</name>
<dbReference type="OrthoDB" id="9774675at2"/>
<feature type="domain" description="Amine oxidase" evidence="4">
    <location>
        <begin position="18"/>
        <end position="341"/>
    </location>
</feature>
<comment type="subunit">
    <text evidence="2">Interacts with COX5B; this interaction may contribute to localize PYROXD2 to the inner face of the inner mitochondrial membrane.</text>
</comment>
<dbReference type="PANTHER" id="PTHR10668:SF103">
    <property type="entry name" value="PYRIDINE NUCLEOTIDE-DISULFIDE OXIDOREDUCTASE DOMAIN-CONTAINING PROTEIN 2"/>
    <property type="match status" value="1"/>
</dbReference>
<comment type="function">
    <text evidence="1">Probable oxidoreductase that may play a role as regulator of mitochondrial function.</text>
</comment>
<reference evidence="5 6" key="1">
    <citation type="submission" date="2017-04" db="EMBL/GenBank/DDBJ databases">
        <authorList>
            <person name="Afonso C.L."/>
            <person name="Miller P.J."/>
            <person name="Scott M.A."/>
            <person name="Spackman E."/>
            <person name="Goraichik I."/>
            <person name="Dimitrov K.M."/>
            <person name="Suarez D.L."/>
            <person name="Swayne D.E."/>
        </authorList>
    </citation>
    <scope>NUCLEOTIDE SEQUENCE [LARGE SCALE GENOMIC DNA]</scope>
    <source>
        <strain evidence="5 6">B5P</strain>
    </source>
</reference>
<evidence type="ECO:0000259" key="4">
    <source>
        <dbReference type="Pfam" id="PF01593"/>
    </source>
</evidence>
<evidence type="ECO:0000256" key="1">
    <source>
        <dbReference type="ARBA" id="ARBA00037217"/>
    </source>
</evidence>
<dbReference type="Pfam" id="PF01593">
    <property type="entry name" value="Amino_oxidase"/>
    <property type="match status" value="1"/>
</dbReference>
<dbReference type="SUPFAM" id="SSF51905">
    <property type="entry name" value="FAD/NAD(P)-binding domain"/>
    <property type="match status" value="1"/>
</dbReference>
<dbReference type="RefSeq" id="WP_085466889.1">
    <property type="nucleotide sequence ID" value="NZ_FXBL01000004.1"/>
</dbReference>
<dbReference type="InterPro" id="IPR036188">
    <property type="entry name" value="FAD/NAD-bd_sf"/>
</dbReference>
<dbReference type="AlphaFoldDB" id="A0A1X7PTC8"/>
<evidence type="ECO:0000256" key="3">
    <source>
        <dbReference type="ARBA" id="ARBA00040298"/>
    </source>
</evidence>
<evidence type="ECO:0000313" key="5">
    <source>
        <dbReference type="EMBL" id="SMH55223.1"/>
    </source>
</evidence>
<dbReference type="Gene3D" id="3.50.50.60">
    <property type="entry name" value="FAD/NAD(P)-binding domain"/>
    <property type="match status" value="2"/>
</dbReference>
<accession>A0A1X7PTC8</accession>
<dbReference type="EMBL" id="FXBL01000004">
    <property type="protein sequence ID" value="SMH55223.1"/>
    <property type="molecule type" value="Genomic_DNA"/>
</dbReference>
<gene>
    <name evidence="5" type="ORF">SAMN02982922_5292</name>
</gene>
<evidence type="ECO:0000256" key="2">
    <source>
        <dbReference type="ARBA" id="ARBA00038825"/>
    </source>
</evidence>
<evidence type="ECO:0000313" key="6">
    <source>
        <dbReference type="Proteomes" id="UP000193083"/>
    </source>
</evidence>
<protein>
    <recommendedName>
        <fullName evidence="3">Pyridine nucleotide-disulfide oxidoreductase domain-containing protein 2</fullName>
    </recommendedName>
</protein>
<dbReference type="PANTHER" id="PTHR10668">
    <property type="entry name" value="PHYTOENE DEHYDROGENASE"/>
    <property type="match status" value="1"/>
</dbReference>
<dbReference type="GO" id="GO:0016491">
    <property type="term" value="F:oxidoreductase activity"/>
    <property type="evidence" value="ECO:0007669"/>
    <property type="project" value="InterPro"/>
</dbReference>
<dbReference type="InterPro" id="IPR002937">
    <property type="entry name" value="Amino_oxidase"/>
</dbReference>
<organism evidence="5 6">
    <name type="scientific">Mesorhizobium australicum</name>
    <dbReference type="NCBI Taxonomy" id="536018"/>
    <lineage>
        <taxon>Bacteria</taxon>
        <taxon>Pseudomonadati</taxon>
        <taxon>Pseudomonadota</taxon>
        <taxon>Alphaproteobacteria</taxon>
        <taxon>Hyphomicrobiales</taxon>
        <taxon>Phyllobacteriaceae</taxon>
        <taxon>Mesorhizobium</taxon>
    </lineage>
</organism>